<reference evidence="4 7" key="2">
    <citation type="submission" date="2023-01" db="EMBL/GenBank/DDBJ databases">
        <title>Novel species of the genus Vogesella isolated from rivers.</title>
        <authorList>
            <person name="Lu H."/>
        </authorList>
    </citation>
    <scope>NUCLEOTIDE SEQUENCE [LARGE SCALE GENOMIC DNA]</scope>
    <source>
        <strain evidence="4 7">SH7W</strain>
    </source>
</reference>
<dbReference type="PANTHER" id="PTHR43080">
    <property type="entry name" value="CBS DOMAIN-CONTAINING PROTEIN CBSX3, MITOCHONDRIAL"/>
    <property type="match status" value="1"/>
</dbReference>
<feature type="domain" description="CBS" evidence="3">
    <location>
        <begin position="12"/>
        <end position="68"/>
    </location>
</feature>
<evidence type="ECO:0000313" key="5">
    <source>
        <dbReference type="EMBL" id="RKQ62139.1"/>
    </source>
</evidence>
<keyword evidence="1 2" id="KW-0129">CBS domain</keyword>
<dbReference type="CDD" id="cd04623">
    <property type="entry name" value="CBS_pair_bac_euk"/>
    <property type="match status" value="1"/>
</dbReference>
<dbReference type="Gene3D" id="3.10.580.10">
    <property type="entry name" value="CBS-domain"/>
    <property type="match status" value="1"/>
</dbReference>
<dbReference type="InterPro" id="IPR044725">
    <property type="entry name" value="CBSX3_CBS_dom"/>
</dbReference>
<dbReference type="EMBL" id="RBID01000002">
    <property type="protein sequence ID" value="RKQ62139.1"/>
    <property type="molecule type" value="Genomic_DNA"/>
</dbReference>
<feature type="domain" description="CBS" evidence="3">
    <location>
        <begin position="77"/>
        <end position="132"/>
    </location>
</feature>
<dbReference type="AlphaFoldDB" id="A0A495BLS5"/>
<dbReference type="RefSeq" id="WP_047968419.1">
    <property type="nucleotide sequence ID" value="NZ_JAQQKY010000009.1"/>
</dbReference>
<protein>
    <submittedName>
        <fullName evidence="5">CBS domain protein</fullName>
    </submittedName>
    <submittedName>
        <fullName evidence="4">CBS domain-containing protein</fullName>
    </submittedName>
</protein>
<gene>
    <name evidence="5" type="ORF">C8E02_0195</name>
    <name evidence="4" type="ORF">PQU93_14300</name>
</gene>
<dbReference type="SMART" id="SM00116">
    <property type="entry name" value="CBS"/>
    <property type="match status" value="2"/>
</dbReference>
<keyword evidence="7" id="KW-1185">Reference proteome</keyword>
<evidence type="ECO:0000256" key="1">
    <source>
        <dbReference type="ARBA" id="ARBA00023122"/>
    </source>
</evidence>
<accession>A0A495BLS5</accession>
<dbReference type="SUPFAM" id="SSF54631">
    <property type="entry name" value="CBS-domain pair"/>
    <property type="match status" value="1"/>
</dbReference>
<dbReference type="PANTHER" id="PTHR43080:SF2">
    <property type="entry name" value="CBS DOMAIN-CONTAINING PROTEIN"/>
    <property type="match status" value="1"/>
</dbReference>
<dbReference type="Pfam" id="PF00571">
    <property type="entry name" value="CBS"/>
    <property type="match status" value="2"/>
</dbReference>
<name>A0A495BLS5_VOGIN</name>
<dbReference type="EMBL" id="JAQQKY010000009">
    <property type="protein sequence ID" value="MDC7691943.1"/>
    <property type="molecule type" value="Genomic_DNA"/>
</dbReference>
<sequence>MQTVRQLLENKAIKELISVGPEMTVFQALQVMAERDVGAILVMEMGDVVGIFSERDYARRIVLLGRTSAGTKVRDIMTSKVIFVSPEQSIGECMALMTERRIRHLPVMEDNRVIGLLSIGDLVHATIAEQQFVIEQLVKYIRT</sequence>
<evidence type="ECO:0000256" key="2">
    <source>
        <dbReference type="PROSITE-ProRule" id="PRU00703"/>
    </source>
</evidence>
<dbReference type="PROSITE" id="PS51371">
    <property type="entry name" value="CBS"/>
    <property type="match status" value="2"/>
</dbReference>
<reference evidence="5 6" key="1">
    <citation type="submission" date="2018-10" db="EMBL/GenBank/DDBJ databases">
        <title>Genomic Encyclopedia of Type Strains, Phase IV (KMG-IV): sequencing the most valuable type-strain genomes for metagenomic binning, comparative biology and taxonomic classification.</title>
        <authorList>
            <person name="Goeker M."/>
        </authorList>
    </citation>
    <scope>NUCLEOTIDE SEQUENCE [LARGE SCALE GENOMIC DNA]</scope>
    <source>
        <strain evidence="5 6">DSM 3303</strain>
    </source>
</reference>
<proteinExistence type="predicted"/>
<evidence type="ECO:0000313" key="7">
    <source>
        <dbReference type="Proteomes" id="UP001221566"/>
    </source>
</evidence>
<dbReference type="InterPro" id="IPR000644">
    <property type="entry name" value="CBS_dom"/>
</dbReference>
<comment type="caution">
    <text evidence="5">The sequence shown here is derived from an EMBL/GenBank/DDBJ whole genome shotgun (WGS) entry which is preliminary data.</text>
</comment>
<dbReference type="Proteomes" id="UP000279384">
    <property type="component" value="Unassembled WGS sequence"/>
</dbReference>
<evidence type="ECO:0000259" key="3">
    <source>
        <dbReference type="PROSITE" id="PS51371"/>
    </source>
</evidence>
<dbReference type="Proteomes" id="UP001221566">
    <property type="component" value="Unassembled WGS sequence"/>
</dbReference>
<evidence type="ECO:0000313" key="4">
    <source>
        <dbReference type="EMBL" id="MDC7691943.1"/>
    </source>
</evidence>
<evidence type="ECO:0000313" key="6">
    <source>
        <dbReference type="Proteomes" id="UP000279384"/>
    </source>
</evidence>
<dbReference type="InterPro" id="IPR051257">
    <property type="entry name" value="Diverse_CBS-Domain"/>
</dbReference>
<organism evidence="5 6">
    <name type="scientific">Vogesella indigofera</name>
    <name type="common">Pseudomonas indigofera</name>
    <dbReference type="NCBI Taxonomy" id="45465"/>
    <lineage>
        <taxon>Bacteria</taxon>
        <taxon>Pseudomonadati</taxon>
        <taxon>Pseudomonadota</taxon>
        <taxon>Betaproteobacteria</taxon>
        <taxon>Neisseriales</taxon>
        <taxon>Chromobacteriaceae</taxon>
        <taxon>Vogesella</taxon>
    </lineage>
</organism>
<dbReference type="InterPro" id="IPR046342">
    <property type="entry name" value="CBS_dom_sf"/>
</dbReference>